<proteinExistence type="predicted"/>
<sequence length="287" mass="33406">MYYAKYMLHRDDPPREFASEEARMKALNHQVRPAADVARILDKVQVPNILWGTMAAYLVGDWRHYNEDIQFLVLDDLIQTASNALFAAGFTTCTDPGCDVVKTVKNDYLIPPVHFHIQALYPEHDVLRLYPKSSHLWWLPDFGTSTPAADDPHLMLSNDPRLPPYKPEGMSGPWTELYPIKILNRSSFTEAVLLLCFRDFDHANGLYFQWLDLINAAKMHPEGITLRPKFQAMWEEFTLPKEQLRRRRWEPVVELMKEMRANNELPPPPRINWFGTVEGAERARAWF</sequence>
<dbReference type="AlphaFoldDB" id="A0A1V6SKT6"/>
<protein>
    <submittedName>
        <fullName evidence="1">Uncharacterized protein</fullName>
    </submittedName>
</protein>
<name>A0A1V6SKT6_9EURO</name>
<dbReference type="EMBL" id="MLQL01000036">
    <property type="protein sequence ID" value="OQE14637.1"/>
    <property type="molecule type" value="Genomic_DNA"/>
</dbReference>
<dbReference type="OrthoDB" id="4499271at2759"/>
<accession>A0A1V6SKT6</accession>
<evidence type="ECO:0000313" key="2">
    <source>
        <dbReference type="Proteomes" id="UP000191342"/>
    </source>
</evidence>
<evidence type="ECO:0000313" key="1">
    <source>
        <dbReference type="EMBL" id="OQE14637.1"/>
    </source>
</evidence>
<keyword evidence="2" id="KW-1185">Reference proteome</keyword>
<dbReference type="Proteomes" id="UP000191342">
    <property type="component" value="Unassembled WGS sequence"/>
</dbReference>
<organism evidence="1 2">
    <name type="scientific">Penicillium flavigenum</name>
    <dbReference type="NCBI Taxonomy" id="254877"/>
    <lineage>
        <taxon>Eukaryota</taxon>
        <taxon>Fungi</taxon>
        <taxon>Dikarya</taxon>
        <taxon>Ascomycota</taxon>
        <taxon>Pezizomycotina</taxon>
        <taxon>Eurotiomycetes</taxon>
        <taxon>Eurotiomycetidae</taxon>
        <taxon>Eurotiales</taxon>
        <taxon>Aspergillaceae</taxon>
        <taxon>Penicillium</taxon>
    </lineage>
</organism>
<reference evidence="2" key="1">
    <citation type="journal article" date="2017" name="Nat. Microbiol.">
        <title>Global analysis of biosynthetic gene clusters reveals vast potential of secondary metabolite production in Penicillium species.</title>
        <authorList>
            <person name="Nielsen J.C."/>
            <person name="Grijseels S."/>
            <person name="Prigent S."/>
            <person name="Ji B."/>
            <person name="Dainat J."/>
            <person name="Nielsen K.F."/>
            <person name="Frisvad J.C."/>
            <person name="Workman M."/>
            <person name="Nielsen J."/>
        </authorList>
    </citation>
    <scope>NUCLEOTIDE SEQUENCE [LARGE SCALE GENOMIC DNA]</scope>
    <source>
        <strain evidence="2">IBT 14082</strain>
    </source>
</reference>
<comment type="caution">
    <text evidence="1">The sequence shown here is derived from an EMBL/GenBank/DDBJ whole genome shotgun (WGS) entry which is preliminary data.</text>
</comment>
<gene>
    <name evidence="1" type="ORF">PENFLA_c036G00820</name>
</gene>